<dbReference type="SUPFAM" id="SSF46458">
    <property type="entry name" value="Globin-like"/>
    <property type="match status" value="1"/>
</dbReference>
<sequence length="411" mass="45656">MLSQQTIDVIKSTVPVLEVHGEAITRHFYQTMFTAHPELLNIFNHANQKQGRQQAALANMVYTAAMHIDNLGAILPAVRQVAHKHRSLGIVPEQYRIVGTYLLQAIKDVLGDAATEEILTAWGDAYQVIADAFIGIEQDMYSEAANQTGGWDGFRLFQVAKKVQESEVITSFYLLPEDGKSISSYQPGQYISIRMQVPGQQFTQIRQYTLSDAPGKPYYRISVKRESGAPDRPDGVISNYLHDHITEGSLVELSAPAGDFTLDMEDQRPIVLVSGGVGLTPMISMLNALTESGDQRPVTFLHASPNGQAHAFRDHVNRLAQEHTHLMVHFCYTAPSDADLQNEFVYRQGYMDAAWLRQVIQEPDANYYLCGSAAFMRSVYAELLSIGAASDRIHYEFFGPKASLSPAAENV</sequence>
<evidence type="ECO:0000256" key="2">
    <source>
        <dbReference type="ARBA" id="ARBA00008414"/>
    </source>
</evidence>
<comment type="similarity">
    <text evidence="2 15">Belongs to the globin family. Two-domain flavohemoproteins subfamily.</text>
</comment>
<feature type="region of interest" description="Reductase" evidence="15">
    <location>
        <begin position="149"/>
        <end position="411"/>
    </location>
</feature>
<dbReference type="InterPro" id="IPR001433">
    <property type="entry name" value="OxRdtase_FAD/NAD-bd"/>
</dbReference>
<dbReference type="AlphaFoldDB" id="A0AAU8N802"/>
<comment type="similarity">
    <text evidence="1 15">In the C-terminal section; belongs to the flavoprotein pyridine nucleotide cytochrome reductase family.</text>
</comment>
<dbReference type="SUPFAM" id="SSF52343">
    <property type="entry name" value="Ferredoxin reductase-like, C-terminal NADP-linked domain"/>
    <property type="match status" value="1"/>
</dbReference>
<comment type="catalytic activity">
    <reaction evidence="13 15">
        <text>2 nitric oxide + NADH + 2 O2 = 2 nitrate + NAD(+) + H(+)</text>
        <dbReference type="Rhea" id="RHEA:19469"/>
        <dbReference type="ChEBI" id="CHEBI:15378"/>
        <dbReference type="ChEBI" id="CHEBI:15379"/>
        <dbReference type="ChEBI" id="CHEBI:16480"/>
        <dbReference type="ChEBI" id="CHEBI:17632"/>
        <dbReference type="ChEBI" id="CHEBI:57540"/>
        <dbReference type="ChEBI" id="CHEBI:57945"/>
        <dbReference type="EC" id="1.14.12.17"/>
    </reaction>
</comment>
<dbReference type="InterPro" id="IPR017938">
    <property type="entry name" value="Riboflavin_synthase-like_b-brl"/>
</dbReference>
<evidence type="ECO:0000256" key="7">
    <source>
        <dbReference type="ARBA" id="ARBA00022723"/>
    </source>
</evidence>
<dbReference type="EC" id="1.14.12.17" evidence="15"/>
<dbReference type="FunFam" id="2.40.30.10:FF:000034">
    <property type="entry name" value="Flavohemoprotein"/>
    <property type="match status" value="1"/>
</dbReference>
<dbReference type="InterPro" id="IPR000971">
    <property type="entry name" value="Globin"/>
</dbReference>
<dbReference type="GO" id="GO:0071949">
    <property type="term" value="F:FAD binding"/>
    <property type="evidence" value="ECO:0007669"/>
    <property type="project" value="InterPro"/>
</dbReference>
<evidence type="ECO:0000256" key="10">
    <source>
        <dbReference type="ARBA" id="ARBA00023002"/>
    </source>
</evidence>
<dbReference type="CDD" id="cd14777">
    <property type="entry name" value="Yhb1-globin-like"/>
    <property type="match status" value="1"/>
</dbReference>
<keyword evidence="12 15" id="KW-0520">NAD</keyword>
<dbReference type="FunFam" id="3.40.50.80:FF:000010">
    <property type="entry name" value="Flavohemoprotein"/>
    <property type="match status" value="1"/>
</dbReference>
<dbReference type="PANTHER" id="PTHR43396">
    <property type="entry name" value="FLAVOHEMOPROTEIN"/>
    <property type="match status" value="1"/>
</dbReference>
<evidence type="ECO:0000256" key="4">
    <source>
        <dbReference type="ARBA" id="ARBA00022617"/>
    </source>
</evidence>
<feature type="active site" description="Charge relay system" evidence="15">
    <location>
        <position position="95"/>
    </location>
</feature>
<feature type="domain" description="FAD-binding FR-type" evidence="17">
    <location>
        <begin position="152"/>
        <end position="263"/>
    </location>
</feature>
<feature type="active site" description="Charge relay system" evidence="15">
    <location>
        <position position="137"/>
    </location>
</feature>
<accession>A0AAU8N802</accession>
<organism evidence="18">
    <name type="scientific">Paenibacillus sp. AN1007</name>
    <dbReference type="NCBI Taxonomy" id="3151385"/>
    <lineage>
        <taxon>Bacteria</taxon>
        <taxon>Bacillati</taxon>
        <taxon>Bacillota</taxon>
        <taxon>Bacilli</taxon>
        <taxon>Bacillales</taxon>
        <taxon>Paenibacillaceae</taxon>
        <taxon>Paenibacillus</taxon>
    </lineage>
</organism>
<dbReference type="GO" id="GO:0020037">
    <property type="term" value="F:heme binding"/>
    <property type="evidence" value="ECO:0007669"/>
    <property type="project" value="InterPro"/>
</dbReference>
<evidence type="ECO:0000256" key="12">
    <source>
        <dbReference type="ARBA" id="ARBA00023027"/>
    </source>
</evidence>
<name>A0AAU8N802_9BACL</name>
<keyword evidence="7 15" id="KW-0479">Metal-binding</keyword>
<dbReference type="SUPFAM" id="SSF63380">
    <property type="entry name" value="Riboflavin synthase domain-like"/>
    <property type="match status" value="1"/>
</dbReference>
<evidence type="ECO:0000256" key="15">
    <source>
        <dbReference type="HAMAP-Rule" id="MF_01252"/>
    </source>
</evidence>
<comment type="function">
    <text evidence="15">Is involved in NO detoxification in an aerobic process, termed nitric oxide dioxygenase (NOD) reaction that utilizes O(2) and NAD(P)H to convert NO to nitrate, which protects the bacterium from various noxious nitrogen compounds. Therefore, plays a central role in the inducible response to nitrosative stress.</text>
</comment>
<dbReference type="InterPro" id="IPR023950">
    <property type="entry name" value="Hmp"/>
</dbReference>
<dbReference type="RefSeq" id="WP_366288929.1">
    <property type="nucleotide sequence ID" value="NZ_CP159992.1"/>
</dbReference>
<feature type="binding site" evidence="15">
    <location>
        <begin position="397"/>
        <end position="400"/>
    </location>
    <ligand>
        <name>FAD</name>
        <dbReference type="ChEBI" id="CHEBI:57692"/>
    </ligand>
</feature>
<keyword evidence="3 15" id="KW-0813">Transport</keyword>
<keyword evidence="5 15" id="KW-0561">Oxygen transport</keyword>
<feature type="binding site" evidence="15">
    <location>
        <position position="190"/>
    </location>
    <ligand>
        <name>FAD</name>
        <dbReference type="ChEBI" id="CHEBI:57692"/>
    </ligand>
</feature>
<keyword evidence="6 15" id="KW-0285">Flavoprotein</keyword>
<dbReference type="GO" id="GO:0019825">
    <property type="term" value="F:oxygen binding"/>
    <property type="evidence" value="ECO:0007669"/>
    <property type="project" value="InterPro"/>
</dbReference>
<keyword evidence="11 15" id="KW-0408">Iron</keyword>
<evidence type="ECO:0000256" key="5">
    <source>
        <dbReference type="ARBA" id="ARBA00022621"/>
    </source>
</evidence>
<comment type="caution">
    <text evidence="15">Lacks conserved residue(s) required for the propagation of feature annotation.</text>
</comment>
<dbReference type="Gene3D" id="3.40.50.80">
    <property type="entry name" value="Nucleotide-binding domain of ferredoxin-NADP reductase (FNR) module"/>
    <property type="match status" value="1"/>
</dbReference>
<evidence type="ECO:0000259" key="16">
    <source>
        <dbReference type="PROSITE" id="PS01033"/>
    </source>
</evidence>
<dbReference type="PROSITE" id="PS01033">
    <property type="entry name" value="GLOBIN"/>
    <property type="match status" value="1"/>
</dbReference>
<dbReference type="InterPro" id="IPR012292">
    <property type="entry name" value="Globin/Proto"/>
</dbReference>
<dbReference type="GO" id="GO:0071500">
    <property type="term" value="P:cellular response to nitrosative stress"/>
    <property type="evidence" value="ECO:0007669"/>
    <property type="project" value="TreeGrafter"/>
</dbReference>
<protein>
    <recommendedName>
        <fullName evidence="15">Flavohemoprotein</fullName>
    </recommendedName>
    <alternativeName>
        <fullName evidence="15">Flavohemoglobin</fullName>
    </alternativeName>
    <alternativeName>
        <fullName evidence="15">Hemoglobin-like protein</fullName>
    </alternativeName>
    <alternativeName>
        <fullName evidence="15">Nitric oxide dioxygenase</fullName>
        <shortName evidence="15">NO oxygenase</shortName>
        <shortName evidence="15">NOD</shortName>
        <ecNumber evidence="15">1.14.12.17</ecNumber>
    </alternativeName>
</protein>
<dbReference type="InterPro" id="IPR008333">
    <property type="entry name" value="Cbr1-like_FAD-bd_dom"/>
</dbReference>
<evidence type="ECO:0000259" key="17">
    <source>
        <dbReference type="PROSITE" id="PS51384"/>
    </source>
</evidence>
<comment type="cofactor">
    <cofactor evidence="15">
        <name>heme b</name>
        <dbReference type="ChEBI" id="CHEBI:60344"/>
    </cofactor>
    <text evidence="15">Binds 1 heme b (iron(II)-protoporphyrin IX) group per subunit.</text>
</comment>
<keyword evidence="10 15" id="KW-0560">Oxidoreductase</keyword>
<dbReference type="InterPro" id="IPR017927">
    <property type="entry name" value="FAD-bd_FR_type"/>
</dbReference>
<dbReference type="PANTHER" id="PTHR43396:SF3">
    <property type="entry name" value="FLAVOHEMOPROTEIN"/>
    <property type="match status" value="1"/>
</dbReference>
<feature type="site" description="Influences the redox potential of the prosthetic heme and FAD groups" evidence="15">
    <location>
        <position position="396"/>
    </location>
</feature>
<dbReference type="Pfam" id="PF00042">
    <property type="entry name" value="Globin"/>
    <property type="match status" value="1"/>
</dbReference>
<dbReference type="GO" id="GO:0046872">
    <property type="term" value="F:metal ion binding"/>
    <property type="evidence" value="ECO:0007669"/>
    <property type="project" value="UniProtKB-KW"/>
</dbReference>
<dbReference type="GO" id="GO:0046210">
    <property type="term" value="P:nitric oxide catabolic process"/>
    <property type="evidence" value="ECO:0007669"/>
    <property type="project" value="TreeGrafter"/>
</dbReference>
<gene>
    <name evidence="18" type="primary">hmpA</name>
    <name evidence="15" type="synonym">hmp</name>
    <name evidence="18" type="ORF">ABXS70_15360</name>
</gene>
<dbReference type="FunFam" id="1.10.490.10:FF:000003">
    <property type="entry name" value="Flavohemoprotein"/>
    <property type="match status" value="1"/>
</dbReference>
<dbReference type="Gene3D" id="1.10.490.10">
    <property type="entry name" value="Globins"/>
    <property type="match status" value="1"/>
</dbReference>
<keyword evidence="9 15" id="KW-0521">NADP</keyword>
<dbReference type="CDD" id="cd06184">
    <property type="entry name" value="flavohem_like_fad_nad_binding"/>
    <property type="match status" value="1"/>
</dbReference>
<comment type="domain">
    <text evidence="15">Consists of two distinct domains; an N-terminal heme-containing oxygen-binding domain and a C-terminal reductase domain with binding sites for FAD and NAD(P)H.</text>
</comment>
<dbReference type="InterPro" id="IPR039261">
    <property type="entry name" value="FNR_nucleotide-bd"/>
</dbReference>
<dbReference type="GO" id="GO:0005344">
    <property type="term" value="F:oxygen carrier activity"/>
    <property type="evidence" value="ECO:0007669"/>
    <property type="project" value="UniProtKB-UniRule"/>
</dbReference>
<dbReference type="NCBIfam" id="NF009805">
    <property type="entry name" value="PRK13289.1"/>
    <property type="match status" value="1"/>
</dbReference>
<dbReference type="InterPro" id="IPR001709">
    <property type="entry name" value="Flavoprot_Pyr_Nucl_cyt_Rdtase"/>
</dbReference>
<dbReference type="InterPro" id="IPR009050">
    <property type="entry name" value="Globin-like_sf"/>
</dbReference>
<feature type="domain" description="Globin" evidence="16">
    <location>
        <begin position="1"/>
        <end position="138"/>
    </location>
</feature>
<dbReference type="GO" id="GO:0009636">
    <property type="term" value="P:response to toxic substance"/>
    <property type="evidence" value="ECO:0007669"/>
    <property type="project" value="UniProtKB-KW"/>
</dbReference>
<evidence type="ECO:0000256" key="6">
    <source>
        <dbReference type="ARBA" id="ARBA00022630"/>
    </source>
</evidence>
<feature type="site" description="Involved in heme-bound ligand stabilization and O-O bond activation" evidence="15">
    <location>
        <position position="29"/>
    </location>
</feature>
<evidence type="ECO:0000256" key="11">
    <source>
        <dbReference type="ARBA" id="ARBA00023004"/>
    </source>
</evidence>
<evidence type="ECO:0000256" key="9">
    <source>
        <dbReference type="ARBA" id="ARBA00022857"/>
    </source>
</evidence>
<feature type="binding site" description="proximal binding residue" evidence="15">
    <location>
        <position position="85"/>
    </location>
    <ligand>
        <name>heme b</name>
        <dbReference type="ChEBI" id="CHEBI:60344"/>
    </ligand>
    <ligandPart>
        <name>Fe</name>
        <dbReference type="ChEBI" id="CHEBI:18248"/>
    </ligandPart>
</feature>
<comment type="catalytic activity">
    <reaction evidence="14 15">
        <text>2 nitric oxide + NADPH + 2 O2 = 2 nitrate + NADP(+) + H(+)</text>
        <dbReference type="Rhea" id="RHEA:19465"/>
        <dbReference type="ChEBI" id="CHEBI:15378"/>
        <dbReference type="ChEBI" id="CHEBI:15379"/>
        <dbReference type="ChEBI" id="CHEBI:16480"/>
        <dbReference type="ChEBI" id="CHEBI:17632"/>
        <dbReference type="ChEBI" id="CHEBI:57783"/>
        <dbReference type="ChEBI" id="CHEBI:58349"/>
        <dbReference type="EC" id="1.14.12.17"/>
    </reaction>
</comment>
<proteinExistence type="inferred from homology"/>
<keyword evidence="15" id="KW-0216">Detoxification</keyword>
<dbReference type="PRINTS" id="PR00371">
    <property type="entry name" value="FPNCR"/>
</dbReference>
<dbReference type="GO" id="GO:0008941">
    <property type="term" value="F:nitric oxide dioxygenase NAD(P)H activity"/>
    <property type="evidence" value="ECO:0007669"/>
    <property type="project" value="UniProtKB-UniRule"/>
</dbReference>
<evidence type="ECO:0000313" key="18">
    <source>
        <dbReference type="EMBL" id="XCP92633.1"/>
    </source>
</evidence>
<dbReference type="Pfam" id="PF00175">
    <property type="entry name" value="NAD_binding_1"/>
    <property type="match status" value="1"/>
</dbReference>
<reference evidence="18" key="1">
    <citation type="submission" date="2024-05" db="EMBL/GenBank/DDBJ databases">
        <title>Draft genome assemblies of 36 bacteria isolated from hibernating arctic ground squirrels.</title>
        <authorList>
            <person name="McKee H."/>
            <person name="Mullen L."/>
            <person name="Drown D.M."/>
            <person name="Duddleston K.N."/>
        </authorList>
    </citation>
    <scope>NUCLEOTIDE SEQUENCE</scope>
    <source>
        <strain evidence="18">AN1007</strain>
    </source>
</reference>
<dbReference type="EMBL" id="CP159992">
    <property type="protein sequence ID" value="XCP92633.1"/>
    <property type="molecule type" value="Genomic_DNA"/>
</dbReference>
<evidence type="ECO:0000256" key="13">
    <source>
        <dbReference type="ARBA" id="ARBA00048649"/>
    </source>
</evidence>
<comment type="cofactor">
    <cofactor evidence="15">
        <name>FAD</name>
        <dbReference type="ChEBI" id="CHEBI:57692"/>
    </cofactor>
    <text evidence="15">Binds 1 FAD per subunit.</text>
</comment>
<evidence type="ECO:0000256" key="3">
    <source>
        <dbReference type="ARBA" id="ARBA00022448"/>
    </source>
</evidence>
<evidence type="ECO:0000256" key="8">
    <source>
        <dbReference type="ARBA" id="ARBA00022827"/>
    </source>
</evidence>
<evidence type="ECO:0000256" key="14">
    <source>
        <dbReference type="ARBA" id="ARBA00049433"/>
    </source>
</evidence>
<dbReference type="PROSITE" id="PS51384">
    <property type="entry name" value="FAD_FR"/>
    <property type="match status" value="1"/>
</dbReference>
<dbReference type="Gene3D" id="2.40.30.10">
    <property type="entry name" value="Translation factors"/>
    <property type="match status" value="1"/>
</dbReference>
<dbReference type="HAMAP" id="MF_01252">
    <property type="entry name" value="Hmp"/>
    <property type="match status" value="1"/>
</dbReference>
<feature type="site" description="Influences the redox potential of the prosthetic heme and FAD groups" evidence="15">
    <location>
        <position position="84"/>
    </location>
</feature>
<keyword evidence="4 15" id="KW-0349">Heme</keyword>
<keyword evidence="8 15" id="KW-0274">FAD</keyword>
<dbReference type="Pfam" id="PF00970">
    <property type="entry name" value="FAD_binding_6"/>
    <property type="match status" value="1"/>
</dbReference>
<feature type="binding site" evidence="15">
    <location>
        <begin position="276"/>
        <end position="281"/>
    </location>
    <ligand>
        <name>NADP(+)</name>
        <dbReference type="ChEBI" id="CHEBI:58349"/>
    </ligand>
</feature>
<evidence type="ECO:0000256" key="1">
    <source>
        <dbReference type="ARBA" id="ARBA00006401"/>
    </source>
</evidence>